<evidence type="ECO:0000313" key="1">
    <source>
        <dbReference type="EMBL" id="DBA35547.1"/>
    </source>
</evidence>
<proteinExistence type="predicted"/>
<keyword evidence="2" id="KW-1185">Reference proteome</keyword>
<accession>A0AA86XTF2</accession>
<name>A0AA86XTF2_9CAUD</name>
<reference evidence="1 2" key="1">
    <citation type="journal article" date="2023" name="Nat. Microbiol.">
        <title>A compendium of viruses from methanogenic archaea reveals their diversity and adaptations to the gut environment.</title>
        <authorList>
            <person name="Medvedeva S."/>
            <person name="Borrel G."/>
            <person name="Krupovic M."/>
            <person name="Gribaldo S."/>
        </authorList>
    </citation>
    <scope>NUCLEOTIDE SEQUENCE [LARGE SCALE GENOMIC DNA]</scope>
</reference>
<dbReference type="EMBL" id="BK063679">
    <property type="protein sequence ID" value="DBA35547.1"/>
    <property type="molecule type" value="Genomic_DNA"/>
</dbReference>
<dbReference type="GeneID" id="300198910"/>
<gene>
    <name evidence="1" type="ORF">vir323_00035</name>
</gene>
<organism evidence="1 2">
    <name type="scientific">Caudoviricetes sp. vir323</name>
    <dbReference type="NCBI Taxonomy" id="3068356"/>
    <lineage>
        <taxon>Viruses</taxon>
        <taxon>Duplodnaviria</taxon>
        <taxon>Heunggongvirae</taxon>
        <taxon>Uroviricota</taxon>
        <taxon>Caudoviricetes</taxon>
    </lineage>
</organism>
<evidence type="ECO:0000313" key="2">
    <source>
        <dbReference type="Proteomes" id="UP001302343"/>
    </source>
</evidence>
<sequence length="161" mass="18432">MLDKWKKINRTKKILSMLTIGFILIVCLTSAIYASNLDDLKLPDDFKEDASTSIYKHTLFGDVMQLRSSSTNETVKQYGDVELRIQEYDDSTPDPVKVSDDPFYKYDSNRGYWELVDINGEKFEVGISNSQTSLHDGAFSAYCFDKLKEFNKLNDAKIIEA</sequence>
<dbReference type="Proteomes" id="UP001302343">
    <property type="component" value="Segment"/>
</dbReference>
<protein>
    <submittedName>
        <fullName evidence="1">Uncharacterized protein</fullName>
    </submittedName>
</protein>
<dbReference type="RefSeq" id="YP_013605327.1">
    <property type="nucleotide sequence ID" value="NC_133304.1"/>
</dbReference>